<evidence type="ECO:0000259" key="4">
    <source>
        <dbReference type="PROSITE" id="PS50043"/>
    </source>
</evidence>
<keyword evidence="2" id="KW-0238">DNA-binding</keyword>
<reference evidence="6" key="1">
    <citation type="journal article" date="2019" name="Int. J. Syst. Evol. Microbiol.">
        <title>The Global Catalogue of Microorganisms (GCM) 10K type strain sequencing project: providing services to taxonomists for standard genome sequencing and annotation.</title>
        <authorList>
            <consortium name="The Broad Institute Genomics Platform"/>
            <consortium name="The Broad Institute Genome Sequencing Center for Infectious Disease"/>
            <person name="Wu L."/>
            <person name="Ma J."/>
        </authorList>
    </citation>
    <scope>NUCLEOTIDE SEQUENCE [LARGE SCALE GENOMIC DNA]</scope>
    <source>
        <strain evidence="6">JCM 10671</strain>
    </source>
</reference>
<evidence type="ECO:0000313" key="5">
    <source>
        <dbReference type="EMBL" id="GAA0617995.1"/>
    </source>
</evidence>
<proteinExistence type="predicted"/>
<evidence type="ECO:0000256" key="3">
    <source>
        <dbReference type="ARBA" id="ARBA00023163"/>
    </source>
</evidence>
<dbReference type="Gene3D" id="1.10.10.10">
    <property type="entry name" value="Winged helix-like DNA-binding domain superfamily/Winged helix DNA-binding domain"/>
    <property type="match status" value="1"/>
</dbReference>
<dbReference type="PROSITE" id="PS50043">
    <property type="entry name" value="HTH_LUXR_2"/>
    <property type="match status" value="1"/>
</dbReference>
<dbReference type="InterPro" id="IPR029016">
    <property type="entry name" value="GAF-like_dom_sf"/>
</dbReference>
<evidence type="ECO:0000313" key="6">
    <source>
        <dbReference type="Proteomes" id="UP001500957"/>
    </source>
</evidence>
<protein>
    <submittedName>
        <fullName evidence="5">LuxR C-terminal-related transcriptional regulator</fullName>
    </submittedName>
</protein>
<sequence length="375" mass="40671">MTSSAPLLEQAAELRERAAGALAGGGGRQDRAERHRLTAALGDTTAKLAAALRRPAAPGVDLGALGRALADLTRAGADLAEDAVSRRFAAVDRIHESLGRLRAITDVGELLEAAAAELAHCCDLDRTVVSRRRGSTWRAEAVWISPDVDPDVATRTRAYLTEQWIPLRAGTLENDLVRRRCAALVSADDTGVDRELVDTAESVGYIASPVMPSGEVIGFLQGDRWVGSRELTDHDRDNLWTFAEGFGLIFQHLVLSQRLDQQRAHLRETFLAAERNLAELSSAELLLARRERPRPTGTEGAGPAGAVPLFSRREREVLELMVAGARNTDIAERLVISESTVKAHVSRVTHKLKATNRAEAVSRFLLLERGRAAAP</sequence>
<dbReference type="SUPFAM" id="SSF55781">
    <property type="entry name" value="GAF domain-like"/>
    <property type="match status" value="1"/>
</dbReference>
<dbReference type="EMBL" id="BAAAHE010000015">
    <property type="protein sequence ID" value="GAA0617995.1"/>
    <property type="molecule type" value="Genomic_DNA"/>
</dbReference>
<dbReference type="InterPro" id="IPR036388">
    <property type="entry name" value="WH-like_DNA-bd_sf"/>
</dbReference>
<dbReference type="PRINTS" id="PR00038">
    <property type="entry name" value="HTHLUXR"/>
</dbReference>
<dbReference type="Pfam" id="PF00196">
    <property type="entry name" value="GerE"/>
    <property type="match status" value="1"/>
</dbReference>
<dbReference type="Proteomes" id="UP001500957">
    <property type="component" value="Unassembled WGS sequence"/>
</dbReference>
<feature type="domain" description="HTH luxR-type" evidence="4">
    <location>
        <begin position="303"/>
        <end position="368"/>
    </location>
</feature>
<dbReference type="SUPFAM" id="SSF46894">
    <property type="entry name" value="C-terminal effector domain of the bipartite response regulators"/>
    <property type="match status" value="1"/>
</dbReference>
<keyword evidence="6" id="KW-1185">Reference proteome</keyword>
<dbReference type="RefSeq" id="WP_344604270.1">
    <property type="nucleotide sequence ID" value="NZ_BAAAHE010000015.1"/>
</dbReference>
<dbReference type="InterPro" id="IPR016032">
    <property type="entry name" value="Sig_transdc_resp-reg_C-effctor"/>
</dbReference>
<dbReference type="InterPro" id="IPR000792">
    <property type="entry name" value="Tscrpt_reg_LuxR_C"/>
</dbReference>
<evidence type="ECO:0000256" key="1">
    <source>
        <dbReference type="ARBA" id="ARBA00023015"/>
    </source>
</evidence>
<organism evidence="5 6">
    <name type="scientific">Sporichthya brevicatena</name>
    <dbReference type="NCBI Taxonomy" id="171442"/>
    <lineage>
        <taxon>Bacteria</taxon>
        <taxon>Bacillati</taxon>
        <taxon>Actinomycetota</taxon>
        <taxon>Actinomycetes</taxon>
        <taxon>Sporichthyales</taxon>
        <taxon>Sporichthyaceae</taxon>
        <taxon>Sporichthya</taxon>
    </lineage>
</organism>
<name>A0ABP3RUN4_9ACTN</name>
<dbReference type="PANTHER" id="PTHR44688">
    <property type="entry name" value="DNA-BINDING TRANSCRIPTIONAL ACTIVATOR DEVR_DOSR"/>
    <property type="match status" value="1"/>
</dbReference>
<keyword evidence="3" id="KW-0804">Transcription</keyword>
<dbReference type="PANTHER" id="PTHR44688:SF16">
    <property type="entry name" value="DNA-BINDING TRANSCRIPTIONAL ACTIVATOR DEVR_DOSR"/>
    <property type="match status" value="1"/>
</dbReference>
<dbReference type="PROSITE" id="PS00622">
    <property type="entry name" value="HTH_LUXR_1"/>
    <property type="match status" value="1"/>
</dbReference>
<evidence type="ECO:0000256" key="2">
    <source>
        <dbReference type="ARBA" id="ARBA00023125"/>
    </source>
</evidence>
<dbReference type="SMART" id="SM00421">
    <property type="entry name" value="HTH_LUXR"/>
    <property type="match status" value="1"/>
</dbReference>
<gene>
    <name evidence="5" type="ORF">GCM10009547_20320</name>
</gene>
<comment type="caution">
    <text evidence="5">The sequence shown here is derived from an EMBL/GenBank/DDBJ whole genome shotgun (WGS) entry which is preliminary data.</text>
</comment>
<keyword evidence="1" id="KW-0805">Transcription regulation</keyword>
<dbReference type="Gene3D" id="3.30.450.40">
    <property type="match status" value="1"/>
</dbReference>
<dbReference type="CDD" id="cd06170">
    <property type="entry name" value="LuxR_C_like"/>
    <property type="match status" value="1"/>
</dbReference>
<accession>A0ABP3RUN4</accession>